<dbReference type="InterPro" id="IPR050887">
    <property type="entry name" value="Beta-mannosidase_GH2"/>
</dbReference>
<dbReference type="InterPro" id="IPR013783">
    <property type="entry name" value="Ig-like_fold"/>
</dbReference>
<dbReference type="InterPro" id="IPR017853">
    <property type="entry name" value="GH"/>
</dbReference>
<evidence type="ECO:0000256" key="1">
    <source>
        <dbReference type="ARBA" id="ARBA00000829"/>
    </source>
</evidence>
<name>A0AAE9Y606_9ACTN</name>
<keyword evidence="3" id="KW-0378">Hydrolase</keyword>
<evidence type="ECO:0000256" key="2">
    <source>
        <dbReference type="ARBA" id="ARBA00012754"/>
    </source>
</evidence>
<dbReference type="RefSeq" id="WP_272737026.1">
    <property type="nucleotide sequence ID" value="NZ_CP116942.1"/>
</dbReference>
<dbReference type="Gene3D" id="2.60.120.260">
    <property type="entry name" value="Galactose-binding domain-like"/>
    <property type="match status" value="1"/>
</dbReference>
<dbReference type="GO" id="GO:0006516">
    <property type="term" value="P:glycoprotein catabolic process"/>
    <property type="evidence" value="ECO:0007669"/>
    <property type="project" value="TreeGrafter"/>
</dbReference>
<dbReference type="PANTHER" id="PTHR43730:SF1">
    <property type="entry name" value="BETA-MANNOSIDASE"/>
    <property type="match status" value="1"/>
</dbReference>
<evidence type="ECO:0000256" key="4">
    <source>
        <dbReference type="ARBA" id="ARBA00023295"/>
    </source>
</evidence>
<comment type="catalytic activity">
    <reaction evidence="1">
        <text>Hydrolysis of terminal, non-reducing beta-D-mannose residues in beta-D-mannosides.</text>
        <dbReference type="EC" id="3.2.1.25"/>
    </reaction>
</comment>
<feature type="domain" description="Beta-mannosidase-like galactose-binding" evidence="6">
    <location>
        <begin position="55"/>
        <end position="130"/>
    </location>
</feature>
<dbReference type="Pfam" id="PF22666">
    <property type="entry name" value="Glyco_hydro_2_N2"/>
    <property type="match status" value="1"/>
</dbReference>
<evidence type="ECO:0000256" key="3">
    <source>
        <dbReference type="ARBA" id="ARBA00022801"/>
    </source>
</evidence>
<dbReference type="SUPFAM" id="SSF49303">
    <property type="entry name" value="beta-Galactosidase/glucuronidase domain"/>
    <property type="match status" value="1"/>
</dbReference>
<proteinExistence type="predicted"/>
<dbReference type="Gene3D" id="2.60.40.10">
    <property type="entry name" value="Immunoglobulins"/>
    <property type="match status" value="1"/>
</dbReference>
<dbReference type="SUPFAM" id="SSF49785">
    <property type="entry name" value="Galactose-binding domain-like"/>
    <property type="match status" value="1"/>
</dbReference>
<reference evidence="7" key="1">
    <citation type="submission" date="2023-01" db="EMBL/GenBank/DDBJ databases">
        <title>The diversity of Class Acidimicrobiia in South China Sea sediment environments and the proposal of Iamia marina sp. nov., a novel species of the genus Iamia.</title>
        <authorList>
            <person name="He Y."/>
            <person name="Tian X."/>
        </authorList>
    </citation>
    <scope>NUCLEOTIDE SEQUENCE</scope>
    <source>
        <strain evidence="7">DSM 19957</strain>
    </source>
</reference>
<evidence type="ECO:0000313" key="8">
    <source>
        <dbReference type="Proteomes" id="UP001216390"/>
    </source>
</evidence>
<dbReference type="GO" id="GO:0004567">
    <property type="term" value="F:beta-mannosidase activity"/>
    <property type="evidence" value="ECO:0007669"/>
    <property type="project" value="UniProtKB-EC"/>
</dbReference>
<dbReference type="Proteomes" id="UP001216390">
    <property type="component" value="Chromosome"/>
</dbReference>
<dbReference type="PANTHER" id="PTHR43730">
    <property type="entry name" value="BETA-MANNOSIDASE"/>
    <property type="match status" value="1"/>
</dbReference>
<evidence type="ECO:0000259" key="6">
    <source>
        <dbReference type="Pfam" id="PF22666"/>
    </source>
</evidence>
<dbReference type="KEGG" id="ima:PO878_02070"/>
<dbReference type="AlphaFoldDB" id="A0AAE9Y606"/>
<keyword evidence="8" id="KW-1185">Reference proteome</keyword>
<sequence>MDLSGRWHALVADEDLRRTWLDDDVDESGWEPIDVPGHWRSAPAFAESDGPLLHRTRFAHDRLAGDERAWLVLEGCFYQGDVWLDGAYVGDTEGYFFPHGFEVTGALAARTEHTLGVDLTCSPAGDRTAKRNLTGSFQSGALDPDWNPGGIWRPVRIERSGPVRIRHLRVVCTEATAERAVVGIRAVLDAADAGGATVRTTVAGVEVAEAHTLAAGENQLSWSVTVADPDLWWPHVLGDQPLHDVVVEVHVPEAGAGSASAETDDADGADASGDGAGPTRLSDRRVRRTGFRSVDLRGWVASVNGERLFLKGADHGPTRMALGEATAEEVRGDVDLAVVAGLDLLRVHAHIARPELYDAADEAGVLLWQDMPLQWGYSRQVRKQAVRQAREAVDLLGHHPALAIWCGHDEPVAVAVDPATGDPVGATPRRLASQQLPTWNRTVLDRSIKRSLQRHDETRPVIAHSGVVPHPPLLDGTDTHLSFGWGHGDERRLPAFARLVPRMVRFVTQLGAQSVPESDGFMEAARWPDLDWDHLARAHGLQRDAFARHVPPGDHPTYEGWKAATQRYQALVVRRQVEELRRLKYRPTGGVAVLSLADSHPAVSFALLDHRRVPKEAWSALRAACRPVIVVADRLPAAVAPGDPLALDVHVVSDRRDEVPGVRAEVRATWAGGHHTWRFAGDVPADACVRVGTVQLVVPDAPGPLELELRLADADGGALADNVDRTVVVRPA</sequence>
<gene>
    <name evidence="7" type="ORF">PO878_02070</name>
</gene>
<keyword evidence="4" id="KW-0326">Glycosidase</keyword>
<dbReference type="Gene3D" id="3.20.20.80">
    <property type="entry name" value="Glycosidases"/>
    <property type="match status" value="1"/>
</dbReference>
<dbReference type="InterPro" id="IPR008979">
    <property type="entry name" value="Galactose-bd-like_sf"/>
</dbReference>
<dbReference type="InterPro" id="IPR054593">
    <property type="entry name" value="Beta-mannosidase-like_N2"/>
</dbReference>
<dbReference type="EC" id="3.2.1.25" evidence="2"/>
<dbReference type="EMBL" id="CP116942">
    <property type="protein sequence ID" value="WCO67505.1"/>
    <property type="molecule type" value="Genomic_DNA"/>
</dbReference>
<evidence type="ECO:0000256" key="5">
    <source>
        <dbReference type="SAM" id="MobiDB-lite"/>
    </source>
</evidence>
<organism evidence="7 8">
    <name type="scientific">Iamia majanohamensis</name>
    <dbReference type="NCBI Taxonomy" id="467976"/>
    <lineage>
        <taxon>Bacteria</taxon>
        <taxon>Bacillati</taxon>
        <taxon>Actinomycetota</taxon>
        <taxon>Acidimicrobiia</taxon>
        <taxon>Acidimicrobiales</taxon>
        <taxon>Iamiaceae</taxon>
        <taxon>Iamia</taxon>
    </lineage>
</organism>
<protein>
    <recommendedName>
        <fullName evidence="2">beta-mannosidase</fullName>
        <ecNumber evidence="2">3.2.1.25</ecNumber>
    </recommendedName>
</protein>
<evidence type="ECO:0000313" key="7">
    <source>
        <dbReference type="EMBL" id="WCO67505.1"/>
    </source>
</evidence>
<feature type="region of interest" description="Disordered" evidence="5">
    <location>
        <begin position="256"/>
        <end position="282"/>
    </location>
</feature>
<accession>A0AAE9Y606</accession>
<dbReference type="InterPro" id="IPR036156">
    <property type="entry name" value="Beta-gal/glucu_dom_sf"/>
</dbReference>
<dbReference type="GO" id="GO:0005975">
    <property type="term" value="P:carbohydrate metabolic process"/>
    <property type="evidence" value="ECO:0007669"/>
    <property type="project" value="UniProtKB-ARBA"/>
</dbReference>
<dbReference type="SUPFAM" id="SSF51445">
    <property type="entry name" value="(Trans)glycosidases"/>
    <property type="match status" value="1"/>
</dbReference>